<organism evidence="2 3">
    <name type="scientific">Portunus trituberculatus</name>
    <name type="common">Swimming crab</name>
    <name type="synonym">Neptunus trituberculatus</name>
    <dbReference type="NCBI Taxonomy" id="210409"/>
    <lineage>
        <taxon>Eukaryota</taxon>
        <taxon>Metazoa</taxon>
        <taxon>Ecdysozoa</taxon>
        <taxon>Arthropoda</taxon>
        <taxon>Crustacea</taxon>
        <taxon>Multicrustacea</taxon>
        <taxon>Malacostraca</taxon>
        <taxon>Eumalacostraca</taxon>
        <taxon>Eucarida</taxon>
        <taxon>Decapoda</taxon>
        <taxon>Pleocyemata</taxon>
        <taxon>Brachyura</taxon>
        <taxon>Eubrachyura</taxon>
        <taxon>Portunoidea</taxon>
        <taxon>Portunidae</taxon>
        <taxon>Portuninae</taxon>
        <taxon>Portunus</taxon>
    </lineage>
</organism>
<evidence type="ECO:0000256" key="1">
    <source>
        <dbReference type="SAM" id="MobiDB-lite"/>
    </source>
</evidence>
<comment type="caution">
    <text evidence="2">The sequence shown here is derived from an EMBL/GenBank/DDBJ whole genome shotgun (WGS) entry which is preliminary data.</text>
</comment>
<feature type="region of interest" description="Disordered" evidence="1">
    <location>
        <begin position="62"/>
        <end position="81"/>
    </location>
</feature>
<protein>
    <submittedName>
        <fullName evidence="2">Uncharacterized protein</fullName>
    </submittedName>
</protein>
<proteinExistence type="predicted"/>
<gene>
    <name evidence="2" type="ORF">E2C01_097594</name>
</gene>
<dbReference type="EMBL" id="VSRR010129672">
    <property type="protein sequence ID" value="MPD02039.1"/>
    <property type="molecule type" value="Genomic_DNA"/>
</dbReference>
<keyword evidence="3" id="KW-1185">Reference proteome</keyword>
<sequence>MSTLTEGKGKNAETRKASRCSRHPLPPPPPPPTPPPRLDLDLLWYSSGDLYFTWKRRRRRKVASSLLESSPQRKNKERKEI</sequence>
<evidence type="ECO:0000313" key="3">
    <source>
        <dbReference type="Proteomes" id="UP000324222"/>
    </source>
</evidence>
<reference evidence="2 3" key="1">
    <citation type="submission" date="2019-05" db="EMBL/GenBank/DDBJ databases">
        <title>Another draft genome of Portunus trituberculatus and its Hox gene families provides insights of decapod evolution.</title>
        <authorList>
            <person name="Jeong J.-H."/>
            <person name="Song I."/>
            <person name="Kim S."/>
            <person name="Choi T."/>
            <person name="Kim D."/>
            <person name="Ryu S."/>
            <person name="Kim W."/>
        </authorList>
    </citation>
    <scope>NUCLEOTIDE SEQUENCE [LARGE SCALE GENOMIC DNA]</scope>
    <source>
        <tissue evidence="2">Muscle</tissue>
    </source>
</reference>
<evidence type="ECO:0000313" key="2">
    <source>
        <dbReference type="EMBL" id="MPD02039.1"/>
    </source>
</evidence>
<name>A0A5B7KAD0_PORTR</name>
<feature type="compositionally biased region" description="Basic and acidic residues" evidence="1">
    <location>
        <begin position="7"/>
        <end position="16"/>
    </location>
</feature>
<accession>A0A5B7KAD0</accession>
<dbReference type="AlphaFoldDB" id="A0A5B7KAD0"/>
<dbReference type="Proteomes" id="UP000324222">
    <property type="component" value="Unassembled WGS sequence"/>
</dbReference>
<feature type="region of interest" description="Disordered" evidence="1">
    <location>
        <begin position="1"/>
        <end position="38"/>
    </location>
</feature>
<feature type="compositionally biased region" description="Pro residues" evidence="1">
    <location>
        <begin position="24"/>
        <end position="37"/>
    </location>
</feature>